<comment type="caution">
    <text evidence="1">The sequence shown here is derived from an EMBL/GenBank/DDBJ whole genome shotgun (WGS) entry which is preliminary data.</text>
</comment>
<protein>
    <submittedName>
        <fullName evidence="1">Uncharacterized protein</fullName>
    </submittedName>
</protein>
<organism evidence="1 2">
    <name type="scientific">Roseburia hominis</name>
    <dbReference type="NCBI Taxonomy" id="301301"/>
    <lineage>
        <taxon>Bacteria</taxon>
        <taxon>Bacillati</taxon>
        <taxon>Bacillota</taxon>
        <taxon>Clostridia</taxon>
        <taxon>Lachnospirales</taxon>
        <taxon>Lachnospiraceae</taxon>
        <taxon>Roseburia</taxon>
    </lineage>
</organism>
<sequence>MNSLEQNFYFSSCMPRSSIFLSLLAFDCAPRVSADNGQSAGFLVSLGRPLHKVPIRPRKRDTKAVENVRLSANIRGALSNLKKTGIIADGRGMRVRKMKFCDRIRWQELHPICQTFPTHKKRTVYAAHLPRDVTQFFSLY</sequence>
<dbReference type="Proteomes" id="UP000266172">
    <property type="component" value="Unassembled WGS sequence"/>
</dbReference>
<dbReference type="AlphaFoldDB" id="A0A395V7U4"/>
<evidence type="ECO:0000313" key="1">
    <source>
        <dbReference type="EMBL" id="RGS36003.1"/>
    </source>
</evidence>
<reference evidence="1 2" key="1">
    <citation type="submission" date="2018-08" db="EMBL/GenBank/DDBJ databases">
        <title>A genome reference for cultivated species of the human gut microbiota.</title>
        <authorList>
            <person name="Zou Y."/>
            <person name="Xue W."/>
            <person name="Luo G."/>
        </authorList>
    </citation>
    <scope>NUCLEOTIDE SEQUENCE [LARGE SCALE GENOMIC DNA]</scope>
    <source>
        <strain evidence="1 2">AF22-12AC</strain>
    </source>
</reference>
<dbReference type="EMBL" id="QRVL01000026">
    <property type="protein sequence ID" value="RGS36003.1"/>
    <property type="molecule type" value="Genomic_DNA"/>
</dbReference>
<evidence type="ECO:0000313" key="2">
    <source>
        <dbReference type="Proteomes" id="UP000266172"/>
    </source>
</evidence>
<name>A0A395V7U4_9FIRM</name>
<proteinExistence type="predicted"/>
<gene>
    <name evidence="1" type="ORF">DWX93_16215</name>
</gene>
<accession>A0A395V7U4</accession>